<dbReference type="OrthoDB" id="7438987at2"/>
<dbReference type="SUPFAM" id="SSF52540">
    <property type="entry name" value="P-loop containing nucleoside triphosphate hydrolases"/>
    <property type="match status" value="1"/>
</dbReference>
<dbReference type="InterPro" id="IPR003593">
    <property type="entry name" value="AAA+_ATPase"/>
</dbReference>
<dbReference type="PANTHER" id="PTHR23073">
    <property type="entry name" value="26S PROTEASOME REGULATORY SUBUNIT"/>
    <property type="match status" value="1"/>
</dbReference>
<dbReference type="GO" id="GO:0016887">
    <property type="term" value="F:ATP hydrolysis activity"/>
    <property type="evidence" value="ECO:0007669"/>
    <property type="project" value="InterPro"/>
</dbReference>
<dbReference type="InterPro" id="IPR003959">
    <property type="entry name" value="ATPase_AAA_core"/>
</dbReference>
<evidence type="ECO:0000256" key="2">
    <source>
        <dbReference type="ARBA" id="ARBA00022741"/>
    </source>
</evidence>
<dbReference type="CDD" id="cd19481">
    <property type="entry name" value="RecA-like_protease"/>
    <property type="match status" value="1"/>
</dbReference>
<dbReference type="GO" id="GO:0005524">
    <property type="term" value="F:ATP binding"/>
    <property type="evidence" value="ECO:0007669"/>
    <property type="project" value="UniProtKB-KW"/>
</dbReference>
<sequence>MFTVHKNYATLNLFDAALQDLRQILEKRLQAYFSQQDFYFGQELKEAYKQSALQAEVNKLLPEKLLVQEWVVLLLALVPHLKPDFFESILIAYLPNGGEFPEFGGVKGANHRGMLPTGETAQFLLAGNDLQQRLQVQELFLESAMFYRQSILWLEPVREGEPLMSGRMILAQEWLDKLLFGKDYAPRFGLDFPARKITTSMTWDDLVLHPRTRQQIQHISTWLQYHSHLFEDENLKRKVKPGYRVLLYGPPGTGKTLTATLLGKQFNKEVYRIDLSQIVSKFIGETEKNLENVFRRAESRDWILFFDEADALFGKRTNLQSSHDKYANQEVSYLLQRVEDYTGLLILASNFKNNLDEAFIRRFHEVVHFPLPDAQERKMLWEKSLPAGLQLQEKVNLMDIATQYELTGASILSAVQYASLRAFSKESKELHYADIIEGVKREFRKEEKSV</sequence>
<keyword evidence="6" id="KW-1185">Reference proteome</keyword>
<keyword evidence="3 5" id="KW-0067">ATP-binding</keyword>
<name>A0A5C8KB81_9BACT</name>
<proteinExistence type="inferred from homology"/>
<protein>
    <submittedName>
        <fullName evidence="5">ATP-binding protein</fullName>
    </submittedName>
</protein>
<dbReference type="InterPro" id="IPR027417">
    <property type="entry name" value="P-loop_NTPase"/>
</dbReference>
<organism evidence="5 6">
    <name type="scientific">Pontibacter qinzhouensis</name>
    <dbReference type="NCBI Taxonomy" id="2603253"/>
    <lineage>
        <taxon>Bacteria</taxon>
        <taxon>Pseudomonadati</taxon>
        <taxon>Bacteroidota</taxon>
        <taxon>Cytophagia</taxon>
        <taxon>Cytophagales</taxon>
        <taxon>Hymenobacteraceae</taxon>
        <taxon>Pontibacter</taxon>
    </lineage>
</organism>
<evidence type="ECO:0000259" key="4">
    <source>
        <dbReference type="SMART" id="SM00382"/>
    </source>
</evidence>
<evidence type="ECO:0000256" key="1">
    <source>
        <dbReference type="ARBA" id="ARBA00006914"/>
    </source>
</evidence>
<evidence type="ECO:0000313" key="6">
    <source>
        <dbReference type="Proteomes" id="UP000321926"/>
    </source>
</evidence>
<dbReference type="RefSeq" id="WP_147920701.1">
    <property type="nucleotide sequence ID" value="NZ_VRTY01000013.1"/>
</dbReference>
<dbReference type="EMBL" id="VRTY01000013">
    <property type="protein sequence ID" value="TXK50288.1"/>
    <property type="molecule type" value="Genomic_DNA"/>
</dbReference>
<evidence type="ECO:0000256" key="3">
    <source>
        <dbReference type="ARBA" id="ARBA00022840"/>
    </source>
</evidence>
<dbReference type="Pfam" id="PF00004">
    <property type="entry name" value="AAA"/>
    <property type="match status" value="1"/>
</dbReference>
<comment type="caution">
    <text evidence="5">The sequence shown here is derived from an EMBL/GenBank/DDBJ whole genome shotgun (WGS) entry which is preliminary data.</text>
</comment>
<feature type="domain" description="AAA+ ATPase" evidence="4">
    <location>
        <begin position="241"/>
        <end position="373"/>
    </location>
</feature>
<dbReference type="InterPro" id="IPR050221">
    <property type="entry name" value="26S_Proteasome_ATPase"/>
</dbReference>
<accession>A0A5C8KB81</accession>
<dbReference type="AlphaFoldDB" id="A0A5C8KB81"/>
<dbReference type="SMART" id="SM00382">
    <property type="entry name" value="AAA"/>
    <property type="match status" value="1"/>
</dbReference>
<reference evidence="5 6" key="1">
    <citation type="submission" date="2019-08" db="EMBL/GenBank/DDBJ databases">
        <authorList>
            <person name="Shi S."/>
        </authorList>
    </citation>
    <scope>NUCLEOTIDE SEQUENCE [LARGE SCALE GENOMIC DNA]</scope>
    <source>
        <strain evidence="5 6">GY10130</strain>
    </source>
</reference>
<comment type="similarity">
    <text evidence="1">Belongs to the AAA ATPase family.</text>
</comment>
<dbReference type="Proteomes" id="UP000321926">
    <property type="component" value="Unassembled WGS sequence"/>
</dbReference>
<evidence type="ECO:0000313" key="5">
    <source>
        <dbReference type="EMBL" id="TXK50288.1"/>
    </source>
</evidence>
<keyword evidence="2" id="KW-0547">Nucleotide-binding</keyword>
<gene>
    <name evidence="5" type="ORF">FVR03_05195</name>
</gene>
<dbReference type="Gene3D" id="3.40.50.300">
    <property type="entry name" value="P-loop containing nucleotide triphosphate hydrolases"/>
    <property type="match status" value="1"/>
</dbReference>